<reference evidence="1 2" key="1">
    <citation type="journal article" date="2011" name="Proc. Natl. Acad. Sci. U.S.A.">
        <title>Evolutionary erosion of yeast sex chromosomes by mating-type switching accidents.</title>
        <authorList>
            <person name="Gordon J.L."/>
            <person name="Armisen D."/>
            <person name="Proux-Wera E."/>
            <person name="Oheigeartaigh S.S."/>
            <person name="Byrne K.P."/>
            <person name="Wolfe K.H."/>
        </authorList>
    </citation>
    <scope>NUCLEOTIDE SEQUENCE [LARGE SCALE GENOMIC DNA]</scope>
    <source>
        <strain evidence="2">ATCC 10597 / BCRC 20456 / CBS 421 / NBRC 0211 / NRRL Y-12639</strain>
    </source>
</reference>
<dbReference type="GO" id="GO:0032040">
    <property type="term" value="C:small-subunit processome"/>
    <property type="evidence" value="ECO:0007669"/>
    <property type="project" value="EnsemblFungi"/>
</dbReference>
<dbReference type="AlphaFoldDB" id="G0W717"/>
<keyword evidence="2" id="KW-1185">Reference proteome</keyword>
<dbReference type="InterPro" id="IPR023674">
    <property type="entry name" value="Ribosomal_uL1-like"/>
</dbReference>
<dbReference type="STRING" id="1071378.G0W717"/>
<dbReference type="OrthoDB" id="10251727at2759"/>
<protein>
    <recommendedName>
        <fullName evidence="3">Ribosomal protein L1</fullName>
    </recommendedName>
</protein>
<dbReference type="SUPFAM" id="SSF56808">
    <property type="entry name" value="Ribosomal protein L1"/>
    <property type="match status" value="1"/>
</dbReference>
<dbReference type="EMBL" id="HE580268">
    <property type="protein sequence ID" value="CCD23578.1"/>
    <property type="molecule type" value="Genomic_DNA"/>
</dbReference>
<dbReference type="Pfam" id="PF00687">
    <property type="entry name" value="Ribosomal_L1"/>
    <property type="match status" value="1"/>
</dbReference>
<accession>G0W717</accession>
<dbReference type="GO" id="GO:0030686">
    <property type="term" value="C:90S preribosome"/>
    <property type="evidence" value="ECO:0007669"/>
    <property type="project" value="EnsemblFungi"/>
</dbReference>
<dbReference type="RefSeq" id="XP_003668821.1">
    <property type="nucleotide sequence ID" value="XM_003668773.1"/>
</dbReference>
<organism evidence="1 2">
    <name type="scientific">Naumovozyma dairenensis (strain ATCC 10597 / BCRC 20456 / CBS 421 / NBRC 0211 / NRRL Y-12639)</name>
    <name type="common">Saccharomyces dairenensis</name>
    <dbReference type="NCBI Taxonomy" id="1071378"/>
    <lineage>
        <taxon>Eukaryota</taxon>
        <taxon>Fungi</taxon>
        <taxon>Dikarya</taxon>
        <taxon>Ascomycota</taxon>
        <taxon>Saccharomycotina</taxon>
        <taxon>Saccharomycetes</taxon>
        <taxon>Saccharomycetales</taxon>
        <taxon>Saccharomycetaceae</taxon>
        <taxon>Naumovozyma</taxon>
    </lineage>
</organism>
<dbReference type="GeneID" id="11498519"/>
<dbReference type="Proteomes" id="UP000000689">
    <property type="component" value="Chromosome 2"/>
</dbReference>
<dbReference type="GO" id="GO:0000462">
    <property type="term" value="P:maturation of SSU-rRNA from tricistronic rRNA transcript (SSU-rRNA, 5.8S rRNA, LSU-rRNA)"/>
    <property type="evidence" value="ECO:0007669"/>
    <property type="project" value="EnsemblFungi"/>
</dbReference>
<dbReference type="HOGENOM" id="CLU_063901_0_0_1"/>
<evidence type="ECO:0000313" key="2">
    <source>
        <dbReference type="Proteomes" id="UP000000689"/>
    </source>
</evidence>
<gene>
    <name evidence="1" type="primary">NDAI0B05450</name>
    <name evidence="1" type="ordered locus">NDAI_0B05450</name>
</gene>
<dbReference type="KEGG" id="ndi:NDAI_0B05450"/>
<name>G0W717_NAUDC</name>
<evidence type="ECO:0000313" key="1">
    <source>
        <dbReference type="EMBL" id="CCD23578.1"/>
    </source>
</evidence>
<evidence type="ECO:0008006" key="3">
    <source>
        <dbReference type="Google" id="ProtNLM"/>
    </source>
</evidence>
<dbReference type="InterPro" id="IPR028364">
    <property type="entry name" value="Ribosomal_uL1/biogenesis"/>
</dbReference>
<sequence>MIKLAVSDRKLAEKAINSLIHHCETDPKLSQDKDIQVIINTGKRMGIPRDYIPRIIPLSSCKMYKPKDLKILLITKDAGGLYRDNLMKDDISNELFKEIISVKNLKRRFKGSKLKGLYKEFDLVVADYRVHHLLPGVLGNKFFHGNKKTPFMIRMSKAVKVRRQKMEEECDPVYVRAQLRSICKNTSYIPNNDNCLNVKIGELGRHSVDEMIQNIVDIVMFITDKNKKPQGGVVKGGIVSMFVKTSNSSSLPIYESATADHTFDEEQEYAKLEL</sequence>
<proteinExistence type="predicted"/>
<dbReference type="OMA" id="ADFRVHH"/>
<dbReference type="eggNOG" id="KOG1685">
    <property type="taxonomic scope" value="Eukaryota"/>
</dbReference>